<dbReference type="SUPFAM" id="SSF56349">
    <property type="entry name" value="DNA breaking-rejoining enzymes"/>
    <property type="match status" value="1"/>
</dbReference>
<dbReference type="PATRIC" id="fig|1237085.11.peg.2898"/>
<dbReference type="Gene3D" id="1.10.443.10">
    <property type="entry name" value="Intergrase catalytic core"/>
    <property type="match status" value="1"/>
</dbReference>
<keyword evidence="4" id="KW-1185">Reference proteome</keyword>
<dbReference type="GO" id="GO:0003677">
    <property type="term" value="F:DNA binding"/>
    <property type="evidence" value="ECO:0007669"/>
    <property type="project" value="InterPro"/>
</dbReference>
<dbReference type="BioCyc" id="CNIT1237085:G1324-2921-MONOMER"/>
<name>K0IIR7_NITGG</name>
<gene>
    <name evidence="3" type="ordered locus">Ngar_c29210</name>
</gene>
<dbReference type="InterPro" id="IPR050090">
    <property type="entry name" value="Tyrosine_recombinase_XerCD"/>
</dbReference>
<evidence type="ECO:0000313" key="4">
    <source>
        <dbReference type="Proteomes" id="UP000008037"/>
    </source>
</evidence>
<evidence type="ECO:0000256" key="1">
    <source>
        <dbReference type="ARBA" id="ARBA00023172"/>
    </source>
</evidence>
<dbReference type="EMBL" id="CP002408">
    <property type="protein sequence ID" value="AFU59840.1"/>
    <property type="molecule type" value="Genomic_DNA"/>
</dbReference>
<dbReference type="InterPro" id="IPR002104">
    <property type="entry name" value="Integrase_catalytic"/>
</dbReference>
<dbReference type="OrthoDB" id="144892at2157"/>
<dbReference type="GO" id="GO:0015074">
    <property type="term" value="P:DNA integration"/>
    <property type="evidence" value="ECO:0007669"/>
    <property type="project" value="InterPro"/>
</dbReference>
<evidence type="ECO:0000313" key="3">
    <source>
        <dbReference type="EMBL" id="AFU59840.1"/>
    </source>
</evidence>
<dbReference type="InterPro" id="IPR011010">
    <property type="entry name" value="DNA_brk_join_enz"/>
</dbReference>
<dbReference type="PANTHER" id="PTHR30349:SF87">
    <property type="entry name" value="TRANSPOSASE A"/>
    <property type="match status" value="1"/>
</dbReference>
<evidence type="ECO:0000259" key="2">
    <source>
        <dbReference type="PROSITE" id="PS51898"/>
    </source>
</evidence>
<feature type="domain" description="Tyr recombinase" evidence="2">
    <location>
        <begin position="160"/>
        <end position="369"/>
    </location>
</feature>
<keyword evidence="1" id="KW-0233">DNA recombination</keyword>
<sequence length="454" mass="53492">MALTEQLPPSQLEKTIVLLTANLERYCRSLFLKLANTNSENAQILADFITAEQNEINIKDSTKEWKIKIIFQLSAFHEHAKSFKDMTKDDILAYLNKLRKPESEDPTHKWIGTYNNRQMLLNKFFRWLYNPDEPDHRQRITPPCMRGVKRLPRKEKSPYKPSDIWTNEEHAVFLKYCPMKRDRCYHAIAYDTSARPHELLRLKIKDIKFKLSPDGIQYAEILVSGKTRPRTLPLISSIPYIKEWLQEHPLRNNPEAALFLSLGDSNYGRPITRDGLWWHFAKHYRTKYFPRLLEEPSVPATDKEHIKSMIAKPWNLYIFRHSALTQKSQILKETTLRDHAGWTMSSKMPQVYLHYFGTESSNSLLEAYGIIKHSQKQIEILKSKACPNCNEPNKPDERFCFKCKMVLTYDAYKDTLDQEQAKEERLKVVQDQLQALYRQLYREGLIKEQPRESG</sequence>
<dbReference type="GeneID" id="13794940"/>
<dbReference type="STRING" id="1237085.Ngar_c29210"/>
<dbReference type="HOGENOM" id="CLU_027562_2_2_2"/>
<dbReference type="Pfam" id="PF00589">
    <property type="entry name" value="Phage_integrase"/>
    <property type="match status" value="1"/>
</dbReference>
<organism evidence="3 4">
    <name type="scientific">Nitrososphaera gargensis (strain Ga9.2)</name>
    <dbReference type="NCBI Taxonomy" id="1237085"/>
    <lineage>
        <taxon>Archaea</taxon>
        <taxon>Nitrososphaerota</taxon>
        <taxon>Nitrososphaeria</taxon>
        <taxon>Nitrososphaerales</taxon>
        <taxon>Nitrososphaeraceae</taxon>
        <taxon>Nitrososphaera</taxon>
    </lineage>
</organism>
<accession>K0IIR7</accession>
<dbReference type="AlphaFoldDB" id="K0IIR7"/>
<dbReference type="PROSITE" id="PS51898">
    <property type="entry name" value="TYR_RECOMBINASE"/>
    <property type="match status" value="1"/>
</dbReference>
<dbReference type="KEGG" id="nga:Ngar_c29210"/>
<reference evidence="3 4" key="1">
    <citation type="journal article" date="2012" name="Environ. Microbiol.">
        <title>The genome of the ammonia-oxidizing Candidatus Nitrososphaera gargensis: insights into metabolic versatility and environmental adaptations.</title>
        <authorList>
            <person name="Spang A."/>
            <person name="Poehlein A."/>
            <person name="Offre P."/>
            <person name="Zumbragel S."/>
            <person name="Haider S."/>
            <person name="Rychlik N."/>
            <person name="Nowka B."/>
            <person name="Schmeisser C."/>
            <person name="Lebedeva E.V."/>
            <person name="Rattei T."/>
            <person name="Bohm C."/>
            <person name="Schmid M."/>
            <person name="Galushko A."/>
            <person name="Hatzenpichler R."/>
            <person name="Weinmaier T."/>
            <person name="Daniel R."/>
            <person name="Schleper C."/>
            <person name="Spieck E."/>
            <person name="Streit W."/>
            <person name="Wagner M."/>
        </authorList>
    </citation>
    <scope>NUCLEOTIDE SEQUENCE [LARGE SCALE GENOMIC DNA]</scope>
    <source>
        <strain evidence="4">Ga9.2</strain>
    </source>
</reference>
<dbReference type="Proteomes" id="UP000008037">
    <property type="component" value="Chromosome"/>
</dbReference>
<dbReference type="RefSeq" id="WP_015020374.1">
    <property type="nucleotide sequence ID" value="NC_018719.1"/>
</dbReference>
<proteinExistence type="predicted"/>
<dbReference type="PANTHER" id="PTHR30349">
    <property type="entry name" value="PHAGE INTEGRASE-RELATED"/>
    <property type="match status" value="1"/>
</dbReference>
<protein>
    <submittedName>
        <fullName evidence="3">Integrase family protein</fullName>
    </submittedName>
</protein>
<dbReference type="InParanoid" id="K0IIR7"/>
<dbReference type="InterPro" id="IPR013762">
    <property type="entry name" value="Integrase-like_cat_sf"/>
</dbReference>
<dbReference type="GO" id="GO:0006310">
    <property type="term" value="P:DNA recombination"/>
    <property type="evidence" value="ECO:0007669"/>
    <property type="project" value="UniProtKB-KW"/>
</dbReference>